<dbReference type="RefSeq" id="WP_171185113.1">
    <property type="nucleotide sequence ID" value="NZ_WTPX01000030.1"/>
</dbReference>
<organism evidence="3 4">
    <name type="scientific">Alienimonas chondri</name>
    <dbReference type="NCBI Taxonomy" id="2681879"/>
    <lineage>
        <taxon>Bacteria</taxon>
        <taxon>Pseudomonadati</taxon>
        <taxon>Planctomycetota</taxon>
        <taxon>Planctomycetia</taxon>
        <taxon>Planctomycetales</taxon>
        <taxon>Planctomycetaceae</taxon>
        <taxon>Alienimonas</taxon>
    </lineage>
</organism>
<feature type="transmembrane region" description="Helical" evidence="2">
    <location>
        <begin position="45"/>
        <end position="68"/>
    </location>
</feature>
<evidence type="ECO:0000256" key="1">
    <source>
        <dbReference type="SAM" id="MobiDB-lite"/>
    </source>
</evidence>
<keyword evidence="4" id="KW-1185">Reference proteome</keyword>
<sequence>MSSDSPAPLPADPGPGIPSSADPAASAAPDWVPPPEELLTYNAKLGLVLFAVYTSLYASFVLVSAFWVDWMGVLWGGVPASVWTGFGLIAFAVFLAVLYGVMARDELQGERGEA</sequence>
<accession>A0ABX1VCP0</accession>
<name>A0ABX1VCP0_9PLAN</name>
<dbReference type="Proteomes" id="UP000609651">
    <property type="component" value="Unassembled WGS sequence"/>
</dbReference>
<feature type="compositionally biased region" description="Low complexity" evidence="1">
    <location>
        <begin position="17"/>
        <end position="30"/>
    </location>
</feature>
<dbReference type="InterPro" id="IPR007436">
    <property type="entry name" value="DUF485"/>
</dbReference>
<feature type="compositionally biased region" description="Pro residues" evidence="1">
    <location>
        <begin position="7"/>
        <end position="16"/>
    </location>
</feature>
<reference evidence="3 4" key="1">
    <citation type="journal article" date="2020" name="Syst. Appl. Microbiol.">
        <title>Alienimonas chondri sp. nov., a novel planctomycete isolated from the biofilm of the red alga Chondrus crispus.</title>
        <authorList>
            <person name="Vitorino I."/>
            <person name="Albuquerque L."/>
            <person name="Wiegand S."/>
            <person name="Kallscheuer N."/>
            <person name="da Costa M.S."/>
            <person name="Lobo-da-Cunha A."/>
            <person name="Jogler C."/>
            <person name="Lage O.M."/>
        </authorList>
    </citation>
    <scope>NUCLEOTIDE SEQUENCE [LARGE SCALE GENOMIC DNA]</scope>
    <source>
        <strain evidence="3 4">LzC2</strain>
    </source>
</reference>
<evidence type="ECO:0000256" key="2">
    <source>
        <dbReference type="SAM" id="Phobius"/>
    </source>
</evidence>
<dbReference type="EMBL" id="WTPX01000030">
    <property type="protein sequence ID" value="NNJ25280.1"/>
    <property type="molecule type" value="Genomic_DNA"/>
</dbReference>
<dbReference type="Pfam" id="PF04341">
    <property type="entry name" value="DUF485"/>
    <property type="match status" value="1"/>
</dbReference>
<protein>
    <recommendedName>
        <fullName evidence="5">DUF485 domain-containing protein</fullName>
    </recommendedName>
</protein>
<feature type="region of interest" description="Disordered" evidence="1">
    <location>
        <begin position="1"/>
        <end position="30"/>
    </location>
</feature>
<gene>
    <name evidence="3" type="ORF">LzC2_13500</name>
</gene>
<keyword evidence="2" id="KW-1133">Transmembrane helix</keyword>
<comment type="caution">
    <text evidence="3">The sequence shown here is derived from an EMBL/GenBank/DDBJ whole genome shotgun (WGS) entry which is preliminary data.</text>
</comment>
<evidence type="ECO:0000313" key="3">
    <source>
        <dbReference type="EMBL" id="NNJ25280.1"/>
    </source>
</evidence>
<evidence type="ECO:0008006" key="5">
    <source>
        <dbReference type="Google" id="ProtNLM"/>
    </source>
</evidence>
<keyword evidence="2" id="KW-0472">Membrane</keyword>
<feature type="transmembrane region" description="Helical" evidence="2">
    <location>
        <begin position="80"/>
        <end position="101"/>
    </location>
</feature>
<keyword evidence="2" id="KW-0812">Transmembrane</keyword>
<evidence type="ECO:0000313" key="4">
    <source>
        <dbReference type="Proteomes" id="UP000609651"/>
    </source>
</evidence>
<proteinExistence type="predicted"/>